<evidence type="ECO:0000256" key="8">
    <source>
        <dbReference type="ARBA" id="ARBA00023277"/>
    </source>
</evidence>
<dbReference type="SUPFAM" id="SSF53756">
    <property type="entry name" value="UDP-Glycosyltransferase/glycogen phosphorylase"/>
    <property type="match status" value="1"/>
</dbReference>
<dbReference type="AlphaFoldDB" id="A0A4P7D5S0"/>
<proteinExistence type="inferred from homology"/>
<dbReference type="GO" id="GO:0005737">
    <property type="term" value="C:cytoplasm"/>
    <property type="evidence" value="ECO:0007669"/>
    <property type="project" value="TreeGrafter"/>
</dbReference>
<dbReference type="PIRSF" id="PIRSF000460">
    <property type="entry name" value="Pprylas_GlgP"/>
    <property type="match status" value="1"/>
</dbReference>
<dbReference type="CDD" id="cd04300">
    <property type="entry name" value="GT35_Glycogen_Phosphorylase"/>
    <property type="match status" value="1"/>
</dbReference>
<evidence type="ECO:0000256" key="4">
    <source>
        <dbReference type="ARBA" id="ARBA00022600"/>
    </source>
</evidence>
<dbReference type="NCBIfam" id="TIGR02093">
    <property type="entry name" value="P_ylase"/>
    <property type="match status" value="1"/>
</dbReference>
<comment type="cofactor">
    <cofactor evidence="2 11">
        <name>pyridoxal 5'-phosphate</name>
        <dbReference type="ChEBI" id="CHEBI:597326"/>
    </cofactor>
</comment>
<feature type="modified residue" description="N6-(pyridoxal phosphate)lysine" evidence="10">
    <location>
        <position position="675"/>
    </location>
</feature>
<dbReference type="InterPro" id="IPR035090">
    <property type="entry name" value="Pyridoxal_P_attach_site"/>
</dbReference>
<comment type="function">
    <text evidence="9">Phosphorylase is an important allosteric enzyme in carbohydrate metabolism. Enzymes from different sources differ in their regulatory mechanisms and in their natural substrates. However, all known phosphorylases share catalytic and structural properties.</text>
</comment>
<evidence type="ECO:0000256" key="10">
    <source>
        <dbReference type="PIRSR" id="PIRSR000460-1"/>
    </source>
</evidence>
<dbReference type="InterPro" id="IPR000811">
    <property type="entry name" value="Glyco_trans_35"/>
</dbReference>
<keyword evidence="6 11" id="KW-0808">Transferase</keyword>
<gene>
    <name evidence="12" type="ORF">E1956_33070</name>
</gene>
<evidence type="ECO:0000256" key="1">
    <source>
        <dbReference type="ARBA" id="ARBA00001275"/>
    </source>
</evidence>
<keyword evidence="4" id="KW-0321">Glycogen metabolism</keyword>
<evidence type="ECO:0000256" key="9">
    <source>
        <dbReference type="ARBA" id="ARBA00025174"/>
    </source>
</evidence>
<dbReference type="GO" id="GO:0005980">
    <property type="term" value="P:glycogen catabolic process"/>
    <property type="evidence" value="ECO:0007669"/>
    <property type="project" value="TreeGrafter"/>
</dbReference>
<dbReference type="PANTHER" id="PTHR11468">
    <property type="entry name" value="GLYCOGEN PHOSPHORYLASE"/>
    <property type="match status" value="1"/>
</dbReference>
<evidence type="ECO:0000256" key="7">
    <source>
        <dbReference type="ARBA" id="ARBA00022898"/>
    </source>
</evidence>
<evidence type="ECO:0000256" key="6">
    <source>
        <dbReference type="ARBA" id="ARBA00022679"/>
    </source>
</evidence>
<dbReference type="RefSeq" id="WP_134757131.1">
    <property type="nucleotide sequence ID" value="NZ_CP038150.1"/>
</dbReference>
<dbReference type="GO" id="GO:0030170">
    <property type="term" value="F:pyridoxal phosphate binding"/>
    <property type="evidence" value="ECO:0007669"/>
    <property type="project" value="InterPro"/>
</dbReference>
<comment type="similarity">
    <text evidence="3 11">Belongs to the glycogen phosphorylase family.</text>
</comment>
<dbReference type="Gene3D" id="3.40.50.2000">
    <property type="entry name" value="Glycogen Phosphorylase B"/>
    <property type="match status" value="2"/>
</dbReference>
<keyword evidence="5 11" id="KW-0328">Glycosyltransferase</keyword>
<evidence type="ECO:0000313" key="12">
    <source>
        <dbReference type="EMBL" id="QBR01964.1"/>
    </source>
</evidence>
<dbReference type="EMBL" id="CP038150">
    <property type="protein sequence ID" value="QBR01964.1"/>
    <property type="molecule type" value="Genomic_DNA"/>
</dbReference>
<comment type="function">
    <text evidence="11">Allosteric enzyme that catalyzes the rate-limiting step in glycogen catabolism, the phosphorolytic cleavage of glycogen to produce glucose-1-phosphate, and plays a central role in maintaining cellular and organismal glucose homeostasis.</text>
</comment>
<dbReference type="PANTHER" id="PTHR11468:SF3">
    <property type="entry name" value="GLYCOGEN PHOSPHORYLASE, LIVER FORM"/>
    <property type="match status" value="1"/>
</dbReference>
<dbReference type="KEGG" id="ppai:E1956_33070"/>
<dbReference type="OrthoDB" id="7229284at2"/>
<keyword evidence="13" id="KW-1185">Reference proteome</keyword>
<organism evidence="12 13">
    <name type="scientific">Paraburkholderia pallida</name>
    <dbReference type="NCBI Taxonomy" id="2547399"/>
    <lineage>
        <taxon>Bacteria</taxon>
        <taxon>Pseudomonadati</taxon>
        <taxon>Pseudomonadota</taxon>
        <taxon>Betaproteobacteria</taxon>
        <taxon>Burkholderiales</taxon>
        <taxon>Burkholderiaceae</taxon>
        <taxon>Paraburkholderia</taxon>
    </lineage>
</organism>
<name>A0A4P7D5S0_9BURK</name>
<dbReference type="FunFam" id="3.40.50.2000:FF:000149">
    <property type="entry name" value="Glycogen phosphorylase, muscle form"/>
    <property type="match status" value="1"/>
</dbReference>
<keyword evidence="7 10" id="KW-0663">Pyridoxal phosphate</keyword>
<evidence type="ECO:0000313" key="13">
    <source>
        <dbReference type="Proteomes" id="UP000295727"/>
    </source>
</evidence>
<evidence type="ECO:0000256" key="2">
    <source>
        <dbReference type="ARBA" id="ARBA00001933"/>
    </source>
</evidence>
<dbReference type="PROSITE" id="PS00102">
    <property type="entry name" value="PHOSPHORYLASE"/>
    <property type="match status" value="1"/>
</dbReference>
<dbReference type="InterPro" id="IPR011833">
    <property type="entry name" value="Glycg_phsphrylas"/>
</dbReference>
<dbReference type="FunFam" id="3.40.50.2000:FF:000005">
    <property type="entry name" value="Alpha-1,4 glucan phosphorylase"/>
    <property type="match status" value="1"/>
</dbReference>
<reference evidence="12 13" key="1">
    <citation type="submission" date="2019-03" db="EMBL/GenBank/DDBJ databases">
        <title>Paraburkholderia sp. 7MH5, isolated from subtropical forest soil.</title>
        <authorList>
            <person name="Gao Z.-H."/>
            <person name="Qiu L.-H."/>
        </authorList>
    </citation>
    <scope>NUCLEOTIDE SEQUENCE [LARGE SCALE GENOMIC DNA]</scope>
    <source>
        <strain evidence="12 13">7MH5</strain>
    </source>
</reference>
<evidence type="ECO:0000256" key="11">
    <source>
        <dbReference type="RuleBase" id="RU000587"/>
    </source>
</evidence>
<dbReference type="Pfam" id="PF00343">
    <property type="entry name" value="Phosphorylase"/>
    <property type="match status" value="1"/>
</dbReference>
<sequence length="835" mass="94081">MSTTPTPGADPCAEPARSGLGIDALRRGVLDNLVCLQARTPGIATPQDWYMALAYSVRDRMLARWAATIQTYAARDLRVACYLSAEFLIGPQLGNNLINLGIEDNARAAMRALGQDLDELLALEEEPGLGNGGLGRLAACYLDSLATLEIPSVGYGIRYEFGIFNQVIRDGWQVEVTDLWLQNGNPWEIVRPNVNYYVSFGGRTEMWHDEQGRLRVRWLPARMVKGVACDTPMPGFRVNTCNTLRLWKSEAIESFDLQDFNAGDYYQAVQEKVISETLSKVLYPNDEPEAGKRLRLAQQYFFVSCSLQDMLRLLDLKGEPIARFADMFTAQLNDTHPAIAVAELMRLLVDERLLPWDEAWDITRRTLAYTNHTLLPEALETWGLPLFSRLLPRPLEIIYEINRRFIDEVRQTFPGDEARVARMSIIDEAGEKKVRMANLSTVGCHAVNGVAALHSTLLTQTVLRDFAQMWPERFHNVTNGVTPRRFMLLGNPGLARLLDETVGEGWVTDLTRLRKLEAHLDDPAFLEQWRAVKRANKAVLAERIRHVTNVIVDPDTLFDIQVKRIHEYKRQHLNALYIITLYQRLRRNLEQGSVPRCFIFGGKAAPGYTMAKLMIRLITGIAEVVNNDPVTEGRLKVVFYPDFNVKNAQCIYPAADLSEQISTAGKEASGTGNMKFMMNGALTIGTLDGANVEIREEVGDENFFLFGLTAEQVERVKREGYRPAHYVEGNAELREVLDLIAGGHFSRGDSQVFRPLVENLLHADPFLVLADYADYVACQARVSEAWTDAARWTRMSILNTARSGKFSSDRAIGEYCERIWNIDPVSIGLDRESAE</sequence>
<dbReference type="EC" id="2.4.1.1" evidence="11"/>
<keyword evidence="8 11" id="KW-0119">Carbohydrate metabolism</keyword>
<accession>A0A4P7D5S0</accession>
<dbReference type="GO" id="GO:0008184">
    <property type="term" value="F:glycogen phosphorylase activity"/>
    <property type="evidence" value="ECO:0007669"/>
    <property type="project" value="InterPro"/>
</dbReference>
<evidence type="ECO:0000256" key="5">
    <source>
        <dbReference type="ARBA" id="ARBA00022676"/>
    </source>
</evidence>
<evidence type="ECO:0000256" key="3">
    <source>
        <dbReference type="ARBA" id="ARBA00006047"/>
    </source>
</evidence>
<protein>
    <recommendedName>
        <fullName evidence="11">Alpha-1,4 glucan phosphorylase</fullName>
        <ecNumber evidence="11">2.4.1.1</ecNumber>
    </recommendedName>
</protein>
<comment type="catalytic activity">
    <reaction evidence="1 11">
        <text>[(1-&gt;4)-alpha-D-glucosyl](n) + phosphate = [(1-&gt;4)-alpha-D-glucosyl](n-1) + alpha-D-glucose 1-phosphate</text>
        <dbReference type="Rhea" id="RHEA:41732"/>
        <dbReference type="Rhea" id="RHEA-COMP:9584"/>
        <dbReference type="Rhea" id="RHEA-COMP:9586"/>
        <dbReference type="ChEBI" id="CHEBI:15444"/>
        <dbReference type="ChEBI" id="CHEBI:43474"/>
        <dbReference type="ChEBI" id="CHEBI:58601"/>
        <dbReference type="EC" id="2.4.1.1"/>
    </reaction>
</comment>
<dbReference type="Proteomes" id="UP000295727">
    <property type="component" value="Chromosome 3"/>
</dbReference>